<evidence type="ECO:0000313" key="2">
    <source>
        <dbReference type="EMBL" id="OUZ32834.1"/>
    </source>
</evidence>
<organism evidence="2">
    <name type="scientific">Candidatus Enterococcus dunnyi</name>
    <dbReference type="NCBI Taxonomy" id="1834192"/>
    <lineage>
        <taxon>Bacteria</taxon>
        <taxon>Bacillati</taxon>
        <taxon>Bacillota</taxon>
        <taxon>Bacilli</taxon>
        <taxon>Lactobacillales</taxon>
        <taxon>Enterococcaceae</taxon>
        <taxon>Enterococcus</taxon>
    </lineage>
</organism>
<keyword evidence="1" id="KW-0472">Membrane</keyword>
<reference evidence="3" key="3">
    <citation type="submission" date="2024-03" db="EMBL/GenBank/DDBJ databases">
        <title>The Genome Sequence of Enterococcus sp. DIV0238c.</title>
        <authorList>
            <consortium name="The Broad Institute Genomics Platform"/>
            <consortium name="The Broad Institute Microbial Omics Core"/>
            <consortium name="The Broad Institute Genomic Center for Infectious Diseases"/>
            <person name="Earl A."/>
            <person name="Manson A."/>
            <person name="Gilmore M."/>
            <person name="Schwartman J."/>
            <person name="Shea T."/>
            <person name="Abouelleil A."/>
            <person name="Cao P."/>
            <person name="Chapman S."/>
            <person name="Cusick C."/>
            <person name="Young S."/>
            <person name="Neafsey D."/>
            <person name="Nusbaum C."/>
            <person name="Birren B."/>
        </authorList>
    </citation>
    <scope>NUCLEOTIDE SEQUENCE</scope>
    <source>
        <strain evidence="3">9D6_DIV0238</strain>
    </source>
</reference>
<reference evidence="2" key="1">
    <citation type="submission" date="2017-05" db="EMBL/GenBank/DDBJ databases">
        <title>The Genome Sequence of Enterococcus sp. 9D6_DIV0238.</title>
        <authorList>
            <consortium name="The Broad Institute Genomics Platform"/>
            <consortium name="The Broad Institute Genomic Center for Infectious Diseases"/>
            <person name="Earl A."/>
            <person name="Manson A."/>
            <person name="Schwartman J."/>
            <person name="Gilmore M."/>
            <person name="Abouelleil A."/>
            <person name="Cao P."/>
            <person name="Chapman S."/>
            <person name="Cusick C."/>
            <person name="Shea T."/>
            <person name="Young S."/>
            <person name="Neafsey D."/>
            <person name="Nusbaum C."/>
            <person name="Birren B."/>
        </authorList>
    </citation>
    <scope>NUCLEOTIDE SEQUENCE [LARGE SCALE GENOMIC DNA]</scope>
    <source>
        <strain evidence="2">9D6_DIV0238</strain>
    </source>
</reference>
<accession>A0A200J6N4</accession>
<keyword evidence="4" id="KW-1185">Reference proteome</keyword>
<reference evidence="3" key="2">
    <citation type="submission" date="2017-05" db="EMBL/GenBank/DDBJ databases">
        <authorList>
            <consortium name="The Broad Institute Genomics Platform"/>
            <consortium name="The Broad Institute Genomic Center for Infectious Diseases"/>
            <person name="Earl A."/>
            <person name="Manson A."/>
            <person name="Schwartman J."/>
            <person name="Gilmore M."/>
            <person name="Abouelleil A."/>
            <person name="Cao P."/>
            <person name="Chapman S."/>
            <person name="Cusick C."/>
            <person name="Shea T."/>
            <person name="Young S."/>
            <person name="Neafsey D."/>
            <person name="Nusbaum C."/>
            <person name="Birren B."/>
        </authorList>
    </citation>
    <scope>NUCLEOTIDE SEQUENCE</scope>
    <source>
        <strain evidence="3">9D6_DIV0238</strain>
    </source>
</reference>
<gene>
    <name evidence="3" type="ORF">A5889_001535</name>
    <name evidence="2" type="ORF">A5889_001543</name>
</gene>
<sequence length="69" mass="7970">MKKKTLIILGIIILAIGGAWYMKREKDLAELHDIQTDLANYLCNNYRLYTRNISESDSSLLGYRKSGIY</sequence>
<evidence type="ECO:0000256" key="1">
    <source>
        <dbReference type="SAM" id="Phobius"/>
    </source>
</evidence>
<feature type="transmembrane region" description="Helical" evidence="1">
    <location>
        <begin position="6"/>
        <end position="22"/>
    </location>
</feature>
<keyword evidence="1" id="KW-0812">Transmembrane</keyword>
<evidence type="ECO:0000313" key="3">
    <source>
        <dbReference type="EMBL" id="WYJ94033.1"/>
    </source>
</evidence>
<evidence type="ECO:0000313" key="4">
    <source>
        <dbReference type="Proteomes" id="UP000196151"/>
    </source>
</evidence>
<dbReference type="Proteomes" id="UP000196151">
    <property type="component" value="Chromosome"/>
</dbReference>
<keyword evidence="1" id="KW-1133">Transmembrane helix</keyword>
<name>A0A200J6N4_9ENTE</name>
<proteinExistence type="predicted"/>
<dbReference type="EMBL" id="CP147246">
    <property type="protein sequence ID" value="WYJ94033.1"/>
    <property type="molecule type" value="Genomic_DNA"/>
</dbReference>
<dbReference type="AlphaFoldDB" id="A0A200J6N4"/>
<protein>
    <submittedName>
        <fullName evidence="2">Uncharacterized protein</fullName>
    </submittedName>
</protein>
<dbReference type="EMBL" id="NIBQ01000002">
    <property type="protein sequence ID" value="OUZ32834.1"/>
    <property type="molecule type" value="Genomic_DNA"/>
</dbReference>